<protein>
    <submittedName>
        <fullName evidence="4">Cytochrome P450</fullName>
    </submittedName>
</protein>
<dbReference type="Gene3D" id="1.10.630.10">
    <property type="entry name" value="Cytochrome P450"/>
    <property type="match status" value="1"/>
</dbReference>
<proteinExistence type="inferred from homology"/>
<feature type="region of interest" description="Disordered" evidence="3">
    <location>
        <begin position="1"/>
        <end position="25"/>
    </location>
</feature>
<dbReference type="InterPro" id="IPR017972">
    <property type="entry name" value="Cyt_P450_CS"/>
</dbReference>
<keyword evidence="2" id="KW-0560">Oxidoreductase</keyword>
<keyword evidence="2" id="KW-0479">Metal-binding</keyword>
<dbReference type="PANTHER" id="PTHR46696:SF1">
    <property type="entry name" value="CYTOCHROME P450 YJIB-RELATED"/>
    <property type="match status" value="1"/>
</dbReference>
<gene>
    <name evidence="4" type="ORF">AAFH96_13560</name>
</gene>
<evidence type="ECO:0000313" key="5">
    <source>
        <dbReference type="Proteomes" id="UP001582793"/>
    </source>
</evidence>
<dbReference type="RefSeq" id="WP_364218954.1">
    <property type="nucleotide sequence ID" value="NZ_JBCGDC010000031.1"/>
</dbReference>
<dbReference type="Pfam" id="PF00067">
    <property type="entry name" value="p450"/>
    <property type="match status" value="1"/>
</dbReference>
<keyword evidence="2" id="KW-0349">Heme</keyword>
<comment type="similarity">
    <text evidence="1 2">Belongs to the cytochrome P450 family.</text>
</comment>
<evidence type="ECO:0000256" key="3">
    <source>
        <dbReference type="SAM" id="MobiDB-lite"/>
    </source>
</evidence>
<accession>A0ABV5CQD5</accession>
<keyword evidence="5" id="KW-1185">Reference proteome</keyword>
<comment type="caution">
    <text evidence="4">The sequence shown here is derived from an EMBL/GenBank/DDBJ whole genome shotgun (WGS) entry which is preliminary data.</text>
</comment>
<dbReference type="CDD" id="cd11030">
    <property type="entry name" value="CYP105-like"/>
    <property type="match status" value="1"/>
</dbReference>
<dbReference type="EMBL" id="JBCGDC010000031">
    <property type="protein sequence ID" value="MFB6394127.1"/>
    <property type="molecule type" value="Genomic_DNA"/>
</dbReference>
<dbReference type="SUPFAM" id="SSF48264">
    <property type="entry name" value="Cytochrome P450"/>
    <property type="match status" value="1"/>
</dbReference>
<feature type="region of interest" description="Disordered" evidence="3">
    <location>
        <begin position="66"/>
        <end position="91"/>
    </location>
</feature>
<organism evidence="4 5">
    <name type="scientific">Polymorphospora lycopeni</name>
    <dbReference type="NCBI Taxonomy" id="3140240"/>
    <lineage>
        <taxon>Bacteria</taxon>
        <taxon>Bacillati</taxon>
        <taxon>Actinomycetota</taxon>
        <taxon>Actinomycetes</taxon>
        <taxon>Micromonosporales</taxon>
        <taxon>Micromonosporaceae</taxon>
        <taxon>Polymorphospora</taxon>
    </lineage>
</organism>
<evidence type="ECO:0000256" key="1">
    <source>
        <dbReference type="ARBA" id="ARBA00010617"/>
    </source>
</evidence>
<dbReference type="InterPro" id="IPR036396">
    <property type="entry name" value="Cyt_P450_sf"/>
</dbReference>
<sequence length="398" mass="43693">MTDTPPAFPVPRECPFGPPDRYTGLRATEPVSRVTLPTGKQPWIVTRYADVRALLSDPRASADIRHPNFPAMGVGEQEAGAKSRPFIRTDPPEHTRYRRMLQAEFTVKRIRDMRPAIQHTVDNLIDAMIAAGPPVDLVSVFANAVSTTTVLGLFGAPTDDLEFFRDVTRISGGRNSSAEEVTAALGSMFRMLDELISAREREPGDDLLSKLVVNHLNTGVVTRHELLSTIGITIVAGRETTTSMIALGTLQLLRHPDNLAKLRARPELMPAAVEELLRLLSVADSIPLRVATEDIDVDGTPIGAGDGIIALLAAANHDPEVFAEPHRFDIERPNRHHVAFGYGIHQCIGQNLARLELEIALGTLIRRLPTLRLADTFEELEFKHDAATFGIEAMPVAW</sequence>
<dbReference type="PRINTS" id="PR00385">
    <property type="entry name" value="P450"/>
</dbReference>
<keyword evidence="2" id="KW-0408">Iron</keyword>
<dbReference type="PANTHER" id="PTHR46696">
    <property type="entry name" value="P450, PUTATIVE (EUROFUNG)-RELATED"/>
    <property type="match status" value="1"/>
</dbReference>
<dbReference type="PRINTS" id="PR00359">
    <property type="entry name" value="BP450"/>
</dbReference>
<dbReference type="Proteomes" id="UP001582793">
    <property type="component" value="Unassembled WGS sequence"/>
</dbReference>
<name>A0ABV5CQD5_9ACTN</name>
<dbReference type="InterPro" id="IPR001128">
    <property type="entry name" value="Cyt_P450"/>
</dbReference>
<dbReference type="InterPro" id="IPR002397">
    <property type="entry name" value="Cyt_P450_B"/>
</dbReference>
<dbReference type="PROSITE" id="PS00086">
    <property type="entry name" value="CYTOCHROME_P450"/>
    <property type="match status" value="1"/>
</dbReference>
<reference evidence="4 5" key="1">
    <citation type="submission" date="2024-04" db="EMBL/GenBank/DDBJ databases">
        <title>Polymorphospora sp. isolated from Baiyangdian Lake in Xiong'an New Area.</title>
        <authorList>
            <person name="Zhang X."/>
            <person name="Liu J."/>
        </authorList>
    </citation>
    <scope>NUCLEOTIDE SEQUENCE [LARGE SCALE GENOMIC DNA]</scope>
    <source>
        <strain evidence="4 5">2-325</strain>
    </source>
</reference>
<keyword evidence="2" id="KW-0503">Monooxygenase</keyword>
<evidence type="ECO:0000313" key="4">
    <source>
        <dbReference type="EMBL" id="MFB6394127.1"/>
    </source>
</evidence>
<evidence type="ECO:0000256" key="2">
    <source>
        <dbReference type="RuleBase" id="RU000461"/>
    </source>
</evidence>